<evidence type="ECO:0000313" key="5">
    <source>
        <dbReference type="EMBL" id="PWZ02621.1"/>
    </source>
</evidence>
<accession>A0A317XZA4</accession>
<sequence length="846" mass="93715">MSSQRARDLVNFAHAADLSTHSQHQGVASHIDTSIYASPRASTSASASTPASASNSPGKGSQTVLVASRKQNSACDACRSRKVRCNRDPGEEKCNHCRAKNIDCTTLYVQWATSSAKRPTKRARTSIATPEEKIEVPKPPEVIDAAVQARDRLLNYLFQRDSDYTSPAESIYIFSSVPFSSPTMGVGYKARNVLPSSYYGAPKPAATTNAELALLNRQRRQEFVNDLVETYFSVVHARMPLLNPQTFKKLYYSRSTELGGAPSDVLLAIIIAWGAKFSENPLIASDRSESAAELQKAYNQAQAALSKGETEKANAITGIKGGIDQAILTVPEELRNQGRNRLADDLLWRAQEVMDRLKVSRIATLENIQACLLMEPLLNHVSVLFNGNLNICGMPTHSKHRSPLFYSNGHWYVVAVKHLLDLGINQKERVMAIKDSGVRGEMMFAWWFACMADAGSSMFFRRRCFITKQDYNSTPPSGRVDNKDEANNPLSNPDSYMAFYGSIHDLVIIERKIARLNWDPRSPIEGFRIEELENLVDLIKKWRDAHLEKVGVPLPHWPPHWDYIAAVNACSSDINYHTAWILLWQSLNEFGIYGTDRSDATSPIHQDRLKRKDELASAPLSHEVPEPGRVELLLTTIQDEALNSALRIAGLTEILRSNHYLRLDPCVSLASLETATRLLIKFQRSEVDIMIAGFRQYGLSYEDCFEKADIFARLSAAYMERARVDASFVPGSSLGLSLERDLTSEQNGIPGLAIAAAALSNAAASANNESQYTFDDTRDADAAKTAATSDAQDHDAVQRDEVARAQDPTLNGTDSDPGHSQSAYDDLKTHIAQVQESYHAEMMDGP</sequence>
<dbReference type="GO" id="GO:0006351">
    <property type="term" value="P:DNA-templated transcription"/>
    <property type="evidence" value="ECO:0007669"/>
    <property type="project" value="InterPro"/>
</dbReference>
<dbReference type="GO" id="GO:0008270">
    <property type="term" value="F:zinc ion binding"/>
    <property type="evidence" value="ECO:0007669"/>
    <property type="project" value="InterPro"/>
</dbReference>
<dbReference type="Proteomes" id="UP000246740">
    <property type="component" value="Unassembled WGS sequence"/>
</dbReference>
<evidence type="ECO:0000256" key="2">
    <source>
        <dbReference type="ARBA" id="ARBA00023242"/>
    </source>
</evidence>
<dbReference type="CDD" id="cd12148">
    <property type="entry name" value="fungal_TF_MHR"/>
    <property type="match status" value="1"/>
</dbReference>
<dbReference type="GO" id="GO:0000981">
    <property type="term" value="F:DNA-binding transcription factor activity, RNA polymerase II-specific"/>
    <property type="evidence" value="ECO:0007669"/>
    <property type="project" value="InterPro"/>
</dbReference>
<dbReference type="EMBL" id="KZ819188">
    <property type="protein sequence ID" value="PWZ02621.1"/>
    <property type="molecule type" value="Genomic_DNA"/>
</dbReference>
<dbReference type="PROSITE" id="PS50048">
    <property type="entry name" value="ZN2_CY6_FUNGAL_2"/>
    <property type="match status" value="1"/>
</dbReference>
<evidence type="ECO:0000256" key="3">
    <source>
        <dbReference type="SAM" id="MobiDB-lite"/>
    </source>
</evidence>
<evidence type="ECO:0000256" key="1">
    <source>
        <dbReference type="ARBA" id="ARBA00022723"/>
    </source>
</evidence>
<dbReference type="Pfam" id="PF00172">
    <property type="entry name" value="Zn_clus"/>
    <property type="match status" value="1"/>
</dbReference>
<reference evidence="5 6" key="1">
    <citation type="journal article" date="2018" name="Mol. Biol. Evol.">
        <title>Broad Genomic Sampling Reveals a Smut Pathogenic Ancestry of the Fungal Clade Ustilaginomycotina.</title>
        <authorList>
            <person name="Kijpornyongpan T."/>
            <person name="Mondo S.J."/>
            <person name="Barry K."/>
            <person name="Sandor L."/>
            <person name="Lee J."/>
            <person name="Lipzen A."/>
            <person name="Pangilinan J."/>
            <person name="LaButti K."/>
            <person name="Hainaut M."/>
            <person name="Henrissat B."/>
            <person name="Grigoriev I.V."/>
            <person name="Spatafora J.W."/>
            <person name="Aime M.C."/>
        </authorList>
    </citation>
    <scope>NUCLEOTIDE SEQUENCE [LARGE SCALE GENOMIC DNA]</scope>
    <source>
        <strain evidence="5 6">MCA 3645</strain>
    </source>
</reference>
<gene>
    <name evidence="5" type="ORF">BCV70DRAFT_182835</name>
</gene>
<dbReference type="InterPro" id="IPR036864">
    <property type="entry name" value="Zn2-C6_fun-type_DNA-bd_sf"/>
</dbReference>
<feature type="compositionally biased region" description="Low complexity" evidence="3">
    <location>
        <begin position="42"/>
        <end position="57"/>
    </location>
</feature>
<keyword evidence="6" id="KW-1185">Reference proteome</keyword>
<dbReference type="SMART" id="SM00066">
    <property type="entry name" value="GAL4"/>
    <property type="match status" value="1"/>
</dbReference>
<dbReference type="OrthoDB" id="2534600at2759"/>
<keyword evidence="2" id="KW-0539">Nucleus</keyword>
<feature type="region of interest" description="Disordered" evidence="3">
    <location>
        <begin position="42"/>
        <end position="65"/>
    </location>
</feature>
<dbReference type="InterPro" id="IPR001138">
    <property type="entry name" value="Zn2Cys6_DnaBD"/>
</dbReference>
<organism evidence="5 6">
    <name type="scientific">Testicularia cyperi</name>
    <dbReference type="NCBI Taxonomy" id="1882483"/>
    <lineage>
        <taxon>Eukaryota</taxon>
        <taxon>Fungi</taxon>
        <taxon>Dikarya</taxon>
        <taxon>Basidiomycota</taxon>
        <taxon>Ustilaginomycotina</taxon>
        <taxon>Ustilaginomycetes</taxon>
        <taxon>Ustilaginales</taxon>
        <taxon>Anthracoideaceae</taxon>
        <taxon>Testicularia</taxon>
    </lineage>
</organism>
<evidence type="ECO:0000313" key="6">
    <source>
        <dbReference type="Proteomes" id="UP000246740"/>
    </source>
</evidence>
<dbReference type="PANTHER" id="PTHR31668">
    <property type="entry name" value="GLUCOSE TRANSPORT TRANSCRIPTION REGULATOR RGT1-RELATED-RELATED"/>
    <property type="match status" value="1"/>
</dbReference>
<dbReference type="SUPFAM" id="SSF57701">
    <property type="entry name" value="Zn2/Cys6 DNA-binding domain"/>
    <property type="match status" value="1"/>
</dbReference>
<keyword evidence="1" id="KW-0479">Metal-binding</keyword>
<protein>
    <recommendedName>
        <fullName evidence="4">Zn(2)-C6 fungal-type domain-containing protein</fullName>
    </recommendedName>
</protein>
<dbReference type="STRING" id="1882483.A0A317XZA4"/>
<dbReference type="PROSITE" id="PS00463">
    <property type="entry name" value="ZN2_CY6_FUNGAL_1"/>
    <property type="match status" value="1"/>
</dbReference>
<dbReference type="InterPro" id="IPR007219">
    <property type="entry name" value="XnlR_reg_dom"/>
</dbReference>
<dbReference type="PANTHER" id="PTHR31668:SF4">
    <property type="entry name" value="TRANSCRIPTIONAL ACTIVATOR PROTEIN DAL81"/>
    <property type="match status" value="1"/>
</dbReference>
<dbReference type="GO" id="GO:0001080">
    <property type="term" value="P:nitrogen catabolite activation of transcription from RNA polymerase II promoter"/>
    <property type="evidence" value="ECO:0007669"/>
    <property type="project" value="TreeGrafter"/>
</dbReference>
<proteinExistence type="predicted"/>
<evidence type="ECO:0000259" key="4">
    <source>
        <dbReference type="PROSITE" id="PS50048"/>
    </source>
</evidence>
<dbReference type="GO" id="GO:0003677">
    <property type="term" value="F:DNA binding"/>
    <property type="evidence" value="ECO:0007669"/>
    <property type="project" value="InterPro"/>
</dbReference>
<dbReference type="CDD" id="cd00067">
    <property type="entry name" value="GAL4"/>
    <property type="match status" value="1"/>
</dbReference>
<feature type="domain" description="Zn(2)-C6 fungal-type" evidence="4">
    <location>
        <begin position="74"/>
        <end position="106"/>
    </location>
</feature>
<dbReference type="Gene3D" id="4.10.240.10">
    <property type="entry name" value="Zn(2)-C6 fungal-type DNA-binding domain"/>
    <property type="match status" value="1"/>
</dbReference>
<dbReference type="InterPro" id="IPR050797">
    <property type="entry name" value="Carb_Metab_Trans_Reg"/>
</dbReference>
<dbReference type="Pfam" id="PF04082">
    <property type="entry name" value="Fungal_trans"/>
    <property type="match status" value="1"/>
</dbReference>
<dbReference type="GO" id="GO:0005634">
    <property type="term" value="C:nucleus"/>
    <property type="evidence" value="ECO:0007669"/>
    <property type="project" value="TreeGrafter"/>
</dbReference>
<name>A0A317XZA4_9BASI</name>
<dbReference type="AlphaFoldDB" id="A0A317XZA4"/>
<dbReference type="InParanoid" id="A0A317XZA4"/>